<dbReference type="GeneID" id="112046275"/>
<dbReference type="OrthoDB" id="6275292at2759"/>
<accession>A0A6J1MVS3</accession>
<dbReference type="PANTHER" id="PTHR34914:SF1">
    <property type="entry name" value="LYMPHOCYTE EXPANSION MOLECULE"/>
    <property type="match status" value="1"/>
</dbReference>
<dbReference type="RefSeq" id="XP_023938644.1">
    <property type="nucleotide sequence ID" value="XM_024082876.1"/>
</dbReference>
<keyword evidence="1" id="KW-1185">Reference proteome</keyword>
<sequence length="355" mass="40680">MVISRKCYLGFGSTQKRFGIITVHPNLDPSGLYTTRPEGCDPCLYHPKPIHEIFQVNKSSKNEKDPWRYKTELEEWAKNLGYRNQKVLAQRKWFNSILGPAWHEVTKATKYQAACQNVGFGRTNRFKQSKNKLPGPGNYYKSTAYNPPYGPHSTRATFEREEPCRFKDTSPKWSLASNRYTIIDKDCIELKPKKVVSLRGPYDLFTGKRDGSTIKNHFNTESKVHAASWPLALKSTLDKYTHSHFGVMNKTNRNSPYRGRNMLVDLSMCLRKPTDPGPSHYNIDEPKTLIQNKRGFNSSYDKPPGYKRTVVWPAVGRYNIKSISCGIKGQGHRHVFLSTQKRTIGAILPEPMNSF</sequence>
<name>A0A6J1MVS3_BICAN</name>
<gene>
    <name evidence="2" type="primary">LOC112046275</name>
</gene>
<evidence type="ECO:0000313" key="2">
    <source>
        <dbReference type="RefSeq" id="XP_023938644.1"/>
    </source>
</evidence>
<reference evidence="2" key="1">
    <citation type="submission" date="2025-08" db="UniProtKB">
        <authorList>
            <consortium name="RefSeq"/>
        </authorList>
    </citation>
    <scope>IDENTIFICATION</scope>
</reference>
<dbReference type="InterPro" id="IPR033557">
    <property type="entry name" value="CIMAP2"/>
</dbReference>
<evidence type="ECO:0000313" key="1">
    <source>
        <dbReference type="Proteomes" id="UP001652582"/>
    </source>
</evidence>
<protein>
    <submittedName>
        <fullName evidence="2">Lymphocyte expansion molecule-like</fullName>
    </submittedName>
</protein>
<dbReference type="KEGG" id="bany:112046275"/>
<proteinExistence type="predicted"/>
<dbReference type="Proteomes" id="UP001652582">
    <property type="component" value="Chromosome Z"/>
</dbReference>
<organism evidence="1 2">
    <name type="scientific">Bicyclus anynana</name>
    <name type="common">Squinting bush brown butterfly</name>
    <dbReference type="NCBI Taxonomy" id="110368"/>
    <lineage>
        <taxon>Eukaryota</taxon>
        <taxon>Metazoa</taxon>
        <taxon>Ecdysozoa</taxon>
        <taxon>Arthropoda</taxon>
        <taxon>Hexapoda</taxon>
        <taxon>Insecta</taxon>
        <taxon>Pterygota</taxon>
        <taxon>Neoptera</taxon>
        <taxon>Endopterygota</taxon>
        <taxon>Lepidoptera</taxon>
        <taxon>Glossata</taxon>
        <taxon>Ditrysia</taxon>
        <taxon>Papilionoidea</taxon>
        <taxon>Nymphalidae</taxon>
        <taxon>Satyrinae</taxon>
        <taxon>Satyrini</taxon>
        <taxon>Mycalesina</taxon>
        <taxon>Bicyclus</taxon>
    </lineage>
</organism>
<dbReference type="PANTHER" id="PTHR34914">
    <property type="entry name" value="LYMPHOCYTE EXPANSION MOLECULE"/>
    <property type="match status" value="1"/>
</dbReference>
<dbReference type="AlphaFoldDB" id="A0A6J1MVS3"/>